<dbReference type="PANTHER" id="PTHR35789:SF1">
    <property type="entry name" value="SPORE GERMINATION PROTEIN B3"/>
    <property type="match status" value="1"/>
</dbReference>
<name>A0ABV6GAD8_9BACI</name>
<gene>
    <name evidence="10" type="ORF">ACFFIX_04000</name>
</gene>
<sequence>MKKLCLIFFSLFFSTGCVQEEILDDVSIITVAGFDQAKDEQVEGTIVIPEYLQDQPVTGRVLSDTSILSRDIITDMQKKASDPLVLGKIQMVLFGEELAKGTGINDLVDALQRDASIGSRVILAVTRGDSKSMLEGDYSNDGTATYLSNLILHNQKDRDLPKTNLHLFLHQFFSKGKDSYLPIIKVTESGKDVEIDGLAVFDKERVASELTNEQLFFFKLLTDGYTKGSYIVKMPDTKEIVSIKSIESSTKFTLVSEDPLEVLFELKVDGTIREFTGDKITQEKINKFEKHFEKIMEDRSVEMLEQFKELNIDPVGVGDQISRRSRKFKVEEWDKYKSNYSLKVKADVTISETGVID</sequence>
<accession>A0ABV6GAD8</accession>
<evidence type="ECO:0000256" key="5">
    <source>
        <dbReference type="ARBA" id="ARBA00023136"/>
    </source>
</evidence>
<dbReference type="RefSeq" id="WP_378930767.1">
    <property type="nucleotide sequence ID" value="NZ_JBHLVO010000002.1"/>
</dbReference>
<dbReference type="InterPro" id="IPR046953">
    <property type="entry name" value="Spore_GerAC-like_C"/>
</dbReference>
<dbReference type="Pfam" id="PF05504">
    <property type="entry name" value="Spore_GerAC"/>
    <property type="match status" value="1"/>
</dbReference>
<evidence type="ECO:0000256" key="1">
    <source>
        <dbReference type="ARBA" id="ARBA00004635"/>
    </source>
</evidence>
<evidence type="ECO:0000256" key="7">
    <source>
        <dbReference type="ARBA" id="ARBA00023288"/>
    </source>
</evidence>
<keyword evidence="11" id="KW-1185">Reference proteome</keyword>
<dbReference type="InterPro" id="IPR038501">
    <property type="entry name" value="Spore_GerAC_C_sf"/>
</dbReference>
<comment type="caution">
    <text evidence="10">The sequence shown here is derived from an EMBL/GenBank/DDBJ whole genome shotgun (WGS) entry which is preliminary data.</text>
</comment>
<feature type="domain" description="Spore germination GerAC-like C-terminal" evidence="8">
    <location>
        <begin position="196"/>
        <end position="354"/>
    </location>
</feature>
<dbReference type="Pfam" id="PF25198">
    <property type="entry name" value="Spore_GerAC_N"/>
    <property type="match status" value="1"/>
</dbReference>
<dbReference type="Proteomes" id="UP001589854">
    <property type="component" value="Unassembled WGS sequence"/>
</dbReference>
<evidence type="ECO:0000256" key="4">
    <source>
        <dbReference type="ARBA" id="ARBA00022729"/>
    </source>
</evidence>
<comment type="subcellular location">
    <subcellularLocation>
        <location evidence="1">Membrane</location>
        <topology evidence="1">Lipid-anchor</topology>
    </subcellularLocation>
</comment>
<evidence type="ECO:0000259" key="9">
    <source>
        <dbReference type="Pfam" id="PF25198"/>
    </source>
</evidence>
<dbReference type="EMBL" id="JBHLVO010000002">
    <property type="protein sequence ID" value="MFC0270616.1"/>
    <property type="molecule type" value="Genomic_DNA"/>
</dbReference>
<dbReference type="PROSITE" id="PS51257">
    <property type="entry name" value="PROKAR_LIPOPROTEIN"/>
    <property type="match status" value="1"/>
</dbReference>
<dbReference type="InterPro" id="IPR008844">
    <property type="entry name" value="Spore_GerAC-like"/>
</dbReference>
<dbReference type="InterPro" id="IPR057336">
    <property type="entry name" value="GerAC_N"/>
</dbReference>
<evidence type="ECO:0000256" key="2">
    <source>
        <dbReference type="ARBA" id="ARBA00007886"/>
    </source>
</evidence>
<organism evidence="10 11">
    <name type="scientific">Metabacillus herbersteinensis</name>
    <dbReference type="NCBI Taxonomy" id="283816"/>
    <lineage>
        <taxon>Bacteria</taxon>
        <taxon>Bacillati</taxon>
        <taxon>Bacillota</taxon>
        <taxon>Bacilli</taxon>
        <taxon>Bacillales</taxon>
        <taxon>Bacillaceae</taxon>
        <taxon>Metabacillus</taxon>
    </lineage>
</organism>
<proteinExistence type="inferred from homology"/>
<feature type="domain" description="Spore germination protein N-terminal" evidence="9">
    <location>
        <begin position="21"/>
        <end position="186"/>
    </location>
</feature>
<evidence type="ECO:0000256" key="6">
    <source>
        <dbReference type="ARBA" id="ARBA00023139"/>
    </source>
</evidence>
<comment type="similarity">
    <text evidence="2">Belongs to the GerABKC lipoprotein family.</text>
</comment>
<keyword evidence="5" id="KW-0472">Membrane</keyword>
<evidence type="ECO:0000256" key="3">
    <source>
        <dbReference type="ARBA" id="ARBA00022544"/>
    </source>
</evidence>
<evidence type="ECO:0000313" key="11">
    <source>
        <dbReference type="Proteomes" id="UP001589854"/>
    </source>
</evidence>
<keyword evidence="7" id="KW-0449">Lipoprotein</keyword>
<keyword evidence="6" id="KW-0564">Palmitate</keyword>
<protein>
    <submittedName>
        <fullName evidence="10">Ger(X)C family spore germination protein</fullName>
    </submittedName>
</protein>
<evidence type="ECO:0000313" key="10">
    <source>
        <dbReference type="EMBL" id="MFC0270616.1"/>
    </source>
</evidence>
<dbReference type="Gene3D" id="3.30.300.210">
    <property type="entry name" value="Nutrient germinant receptor protein C, domain 3"/>
    <property type="match status" value="1"/>
</dbReference>
<dbReference type="PANTHER" id="PTHR35789">
    <property type="entry name" value="SPORE GERMINATION PROTEIN B3"/>
    <property type="match status" value="1"/>
</dbReference>
<reference evidence="10 11" key="1">
    <citation type="submission" date="2024-09" db="EMBL/GenBank/DDBJ databases">
        <authorList>
            <person name="Sun Q."/>
            <person name="Mori K."/>
        </authorList>
    </citation>
    <scope>NUCLEOTIDE SEQUENCE [LARGE SCALE GENOMIC DNA]</scope>
    <source>
        <strain evidence="10 11">CCM 7228</strain>
    </source>
</reference>
<evidence type="ECO:0000259" key="8">
    <source>
        <dbReference type="Pfam" id="PF05504"/>
    </source>
</evidence>
<keyword evidence="4" id="KW-0732">Signal</keyword>
<keyword evidence="3" id="KW-0309">Germination</keyword>
<dbReference type="NCBIfam" id="TIGR02887">
    <property type="entry name" value="spore_ger_x_C"/>
    <property type="match status" value="1"/>
</dbReference>